<dbReference type="Proteomes" id="UP001066276">
    <property type="component" value="Chromosome 6"/>
</dbReference>
<protein>
    <submittedName>
        <fullName evidence="1">Uncharacterized protein</fullName>
    </submittedName>
</protein>
<organism evidence="1 2">
    <name type="scientific">Pleurodeles waltl</name>
    <name type="common">Iberian ribbed newt</name>
    <dbReference type="NCBI Taxonomy" id="8319"/>
    <lineage>
        <taxon>Eukaryota</taxon>
        <taxon>Metazoa</taxon>
        <taxon>Chordata</taxon>
        <taxon>Craniata</taxon>
        <taxon>Vertebrata</taxon>
        <taxon>Euteleostomi</taxon>
        <taxon>Amphibia</taxon>
        <taxon>Batrachia</taxon>
        <taxon>Caudata</taxon>
        <taxon>Salamandroidea</taxon>
        <taxon>Salamandridae</taxon>
        <taxon>Pleurodelinae</taxon>
        <taxon>Pleurodeles</taxon>
    </lineage>
</organism>
<keyword evidence="2" id="KW-1185">Reference proteome</keyword>
<evidence type="ECO:0000313" key="2">
    <source>
        <dbReference type="Proteomes" id="UP001066276"/>
    </source>
</evidence>
<dbReference type="EMBL" id="JANPWB010000010">
    <property type="protein sequence ID" value="KAJ1139559.1"/>
    <property type="molecule type" value="Genomic_DNA"/>
</dbReference>
<comment type="caution">
    <text evidence="1">The sequence shown here is derived from an EMBL/GenBank/DDBJ whole genome shotgun (WGS) entry which is preliminary data.</text>
</comment>
<evidence type="ECO:0000313" key="1">
    <source>
        <dbReference type="EMBL" id="KAJ1139559.1"/>
    </source>
</evidence>
<accession>A0AAV7QGK7</accession>
<proteinExistence type="predicted"/>
<reference evidence="1" key="1">
    <citation type="journal article" date="2022" name="bioRxiv">
        <title>Sequencing and chromosome-scale assembly of the giantPleurodeles waltlgenome.</title>
        <authorList>
            <person name="Brown T."/>
            <person name="Elewa A."/>
            <person name="Iarovenko S."/>
            <person name="Subramanian E."/>
            <person name="Araus A.J."/>
            <person name="Petzold A."/>
            <person name="Susuki M."/>
            <person name="Suzuki K.-i.T."/>
            <person name="Hayashi T."/>
            <person name="Toyoda A."/>
            <person name="Oliveira C."/>
            <person name="Osipova E."/>
            <person name="Leigh N.D."/>
            <person name="Simon A."/>
            <person name="Yun M.H."/>
        </authorList>
    </citation>
    <scope>NUCLEOTIDE SEQUENCE</scope>
    <source>
        <strain evidence="1">20211129_DDA</strain>
        <tissue evidence="1">Liver</tissue>
    </source>
</reference>
<sequence length="67" mass="6747">MLRTVRLCCSGAGPFANLPAPAISAAAGSQCLEPGSQPPSTGSAHCAYHRLSGHQLQVVEPSSAEGD</sequence>
<gene>
    <name evidence="1" type="ORF">NDU88_005928</name>
</gene>
<dbReference type="AlphaFoldDB" id="A0AAV7QGK7"/>
<name>A0AAV7QGK7_PLEWA</name>